<comment type="similarity">
    <text evidence="2">Belongs to the peptidase S1 family.</text>
</comment>
<dbReference type="CDD" id="cd00190">
    <property type="entry name" value="Tryp_SPc"/>
    <property type="match status" value="1"/>
</dbReference>
<dbReference type="EMBL" id="GL445685">
    <property type="protein sequence ID" value="EFN89216.1"/>
    <property type="molecule type" value="Genomic_DNA"/>
</dbReference>
<dbReference type="SMART" id="SM00020">
    <property type="entry name" value="Tryp_SPc"/>
    <property type="match status" value="1"/>
</dbReference>
<dbReference type="InterPro" id="IPR043504">
    <property type="entry name" value="Peptidase_S1_PA_chymotrypsin"/>
</dbReference>
<evidence type="ECO:0000259" key="9">
    <source>
        <dbReference type="PROSITE" id="PS50240"/>
    </source>
</evidence>
<dbReference type="GO" id="GO:0006508">
    <property type="term" value="P:proteolysis"/>
    <property type="evidence" value="ECO:0007669"/>
    <property type="project" value="UniProtKB-KW"/>
</dbReference>
<dbReference type="InterPro" id="IPR009003">
    <property type="entry name" value="Peptidase_S1_PA"/>
</dbReference>
<dbReference type="InterPro" id="IPR033116">
    <property type="entry name" value="TRYPSIN_SER"/>
</dbReference>
<evidence type="ECO:0000256" key="2">
    <source>
        <dbReference type="ARBA" id="ARBA00007664"/>
    </source>
</evidence>
<dbReference type="GO" id="GO:0004252">
    <property type="term" value="F:serine-type endopeptidase activity"/>
    <property type="evidence" value="ECO:0007669"/>
    <property type="project" value="InterPro"/>
</dbReference>
<dbReference type="PROSITE" id="PS00135">
    <property type="entry name" value="TRYPSIN_SER"/>
    <property type="match status" value="1"/>
</dbReference>
<feature type="chain" id="PRO_5003157355" evidence="8">
    <location>
        <begin position="21"/>
        <end position="255"/>
    </location>
</feature>
<dbReference type="PROSITE" id="PS50240">
    <property type="entry name" value="TRYPSIN_DOM"/>
    <property type="match status" value="1"/>
</dbReference>
<dbReference type="SUPFAM" id="SSF50494">
    <property type="entry name" value="Trypsin-like serine proteases"/>
    <property type="match status" value="1"/>
</dbReference>
<evidence type="ECO:0000256" key="4">
    <source>
        <dbReference type="ARBA" id="ARBA00022801"/>
    </source>
</evidence>
<name>E2B508_HARSA</name>
<dbReference type="InterPro" id="IPR001314">
    <property type="entry name" value="Peptidase_S1A"/>
</dbReference>
<reference evidence="10 11" key="1">
    <citation type="journal article" date="2010" name="Science">
        <title>Genomic comparison of the ants Camponotus floridanus and Harpegnathos saltator.</title>
        <authorList>
            <person name="Bonasio R."/>
            <person name="Zhang G."/>
            <person name="Ye C."/>
            <person name="Mutti N.S."/>
            <person name="Fang X."/>
            <person name="Qin N."/>
            <person name="Donahue G."/>
            <person name="Yang P."/>
            <person name="Li Q."/>
            <person name="Li C."/>
            <person name="Zhang P."/>
            <person name="Huang Z."/>
            <person name="Berger S.L."/>
            <person name="Reinberg D."/>
            <person name="Wang J."/>
            <person name="Liebig J."/>
        </authorList>
    </citation>
    <scope>NUCLEOTIDE SEQUENCE [LARGE SCALE GENOMIC DNA]</scope>
    <source>
        <strain evidence="10 11">R22 G/1</strain>
    </source>
</reference>
<dbReference type="PhylomeDB" id="E2B508"/>
<evidence type="ECO:0000313" key="11">
    <source>
        <dbReference type="Proteomes" id="UP000008237"/>
    </source>
</evidence>
<comment type="subcellular location">
    <subcellularLocation>
        <location evidence="1">Secreted</location>
        <location evidence="1">Extracellular space</location>
    </subcellularLocation>
</comment>
<dbReference type="GO" id="GO:0005576">
    <property type="term" value="C:extracellular region"/>
    <property type="evidence" value="ECO:0007669"/>
    <property type="project" value="UniProtKB-SubCell"/>
</dbReference>
<dbReference type="AlphaFoldDB" id="E2B508"/>
<accession>E2B508</accession>
<dbReference type="Gene3D" id="2.40.10.10">
    <property type="entry name" value="Trypsin-like serine proteases"/>
    <property type="match status" value="2"/>
</dbReference>
<evidence type="ECO:0000256" key="8">
    <source>
        <dbReference type="SAM" id="SignalP"/>
    </source>
</evidence>
<evidence type="ECO:0000313" key="10">
    <source>
        <dbReference type="EMBL" id="EFN89216.1"/>
    </source>
</evidence>
<dbReference type="InterPro" id="IPR001254">
    <property type="entry name" value="Trypsin_dom"/>
</dbReference>
<organism evidence="11">
    <name type="scientific">Harpegnathos saltator</name>
    <name type="common">Jerdon's jumping ant</name>
    <dbReference type="NCBI Taxonomy" id="610380"/>
    <lineage>
        <taxon>Eukaryota</taxon>
        <taxon>Metazoa</taxon>
        <taxon>Ecdysozoa</taxon>
        <taxon>Arthropoda</taxon>
        <taxon>Hexapoda</taxon>
        <taxon>Insecta</taxon>
        <taxon>Pterygota</taxon>
        <taxon>Neoptera</taxon>
        <taxon>Endopterygota</taxon>
        <taxon>Hymenoptera</taxon>
        <taxon>Apocrita</taxon>
        <taxon>Aculeata</taxon>
        <taxon>Formicoidea</taxon>
        <taxon>Formicidae</taxon>
        <taxon>Ponerinae</taxon>
        <taxon>Ponerini</taxon>
        <taxon>Harpegnathos</taxon>
    </lineage>
</organism>
<feature type="signal peptide" evidence="8">
    <location>
        <begin position="1"/>
        <end position="20"/>
    </location>
</feature>
<dbReference type="PRINTS" id="PR00722">
    <property type="entry name" value="CHYMOTRYPSIN"/>
</dbReference>
<evidence type="ECO:0000256" key="7">
    <source>
        <dbReference type="RuleBase" id="RU363034"/>
    </source>
</evidence>
<dbReference type="InterPro" id="IPR018114">
    <property type="entry name" value="TRYPSIN_HIS"/>
</dbReference>
<dbReference type="OrthoDB" id="60866at2759"/>
<dbReference type="InParanoid" id="E2B508"/>
<keyword evidence="6" id="KW-1015">Disulfide bond</keyword>
<sequence>MMMKLAILLVVGVIARRAYSDEPEAIVGGNVATPGQFKCQVSLQVFDQHICGGCLISETHVVTAAHCLEKPDHRIGLTVVTGTINTGKGGDRHGVKCIRLHPDYTGKKEEGWMNDIAVLTLKAPVRTNIYQGPIKLASMDYTTGKHRGLISGWGRTDVTSAPSPVLRWVEVNVLSLERCLNGHRNPPKTNPKQVCTLEKFGKGACQGDSGGPLIVNDELCGIVSWVTPCAMGVSDVLTNVFHYLKFIEECQAKCP</sequence>
<keyword evidence="3 7" id="KW-0645">Protease</keyword>
<evidence type="ECO:0000256" key="6">
    <source>
        <dbReference type="ARBA" id="ARBA00023157"/>
    </source>
</evidence>
<keyword evidence="5 7" id="KW-0720">Serine protease</keyword>
<evidence type="ECO:0000256" key="3">
    <source>
        <dbReference type="ARBA" id="ARBA00022670"/>
    </source>
</evidence>
<proteinExistence type="inferred from homology"/>
<dbReference type="PANTHER" id="PTHR24276:SF96">
    <property type="entry name" value="PEPTIDASE S1 DOMAIN-CONTAINING PROTEIN"/>
    <property type="match status" value="1"/>
</dbReference>
<dbReference type="PANTHER" id="PTHR24276">
    <property type="entry name" value="POLYSERASE-RELATED"/>
    <property type="match status" value="1"/>
</dbReference>
<protein>
    <submittedName>
        <fullName evidence="10">Chymotrypsin-1</fullName>
    </submittedName>
</protein>
<dbReference type="Proteomes" id="UP000008237">
    <property type="component" value="Unassembled WGS sequence"/>
</dbReference>
<evidence type="ECO:0000256" key="1">
    <source>
        <dbReference type="ARBA" id="ARBA00004239"/>
    </source>
</evidence>
<dbReference type="InterPro" id="IPR050430">
    <property type="entry name" value="Peptidase_S1"/>
</dbReference>
<evidence type="ECO:0000256" key="5">
    <source>
        <dbReference type="ARBA" id="ARBA00022825"/>
    </source>
</evidence>
<keyword evidence="4 7" id="KW-0378">Hydrolase</keyword>
<feature type="domain" description="Peptidase S1" evidence="9">
    <location>
        <begin position="26"/>
        <end position="252"/>
    </location>
</feature>
<dbReference type="STRING" id="610380.E2B508"/>
<keyword evidence="11" id="KW-1185">Reference proteome</keyword>
<dbReference type="Pfam" id="PF00089">
    <property type="entry name" value="Trypsin"/>
    <property type="match status" value="1"/>
</dbReference>
<keyword evidence="8" id="KW-0732">Signal</keyword>
<dbReference type="FunFam" id="2.40.10.10:FF:000068">
    <property type="entry name" value="transmembrane protease serine 2"/>
    <property type="match status" value="1"/>
</dbReference>
<dbReference type="PROSITE" id="PS00134">
    <property type="entry name" value="TRYPSIN_HIS"/>
    <property type="match status" value="1"/>
</dbReference>
<gene>
    <name evidence="10" type="ORF">EAI_07719</name>
</gene>
<dbReference type="FunFam" id="2.40.10.10:FF:000036">
    <property type="entry name" value="Trypsin beta"/>
    <property type="match status" value="1"/>
</dbReference>